<dbReference type="PANTHER" id="PTHR31900">
    <property type="entry name" value="F-BOX/RNI SUPERFAMILY PROTEIN-RELATED"/>
    <property type="match status" value="1"/>
</dbReference>
<dbReference type="InterPro" id="IPR055411">
    <property type="entry name" value="LRR_FXL15/At3g58940/PEG3-like"/>
</dbReference>
<dbReference type="Pfam" id="PF24758">
    <property type="entry name" value="LRR_At5g56370"/>
    <property type="match status" value="1"/>
</dbReference>
<feature type="domain" description="F-box" evidence="2">
    <location>
        <begin position="9"/>
        <end position="47"/>
    </location>
</feature>
<name>A0A9R1P5L4_TRITD</name>
<reference evidence="3 4" key="1">
    <citation type="submission" date="2017-09" db="EMBL/GenBank/DDBJ databases">
        <authorList>
            <consortium name="International Durum Wheat Genome Sequencing Consortium (IDWGSC)"/>
            <person name="Milanesi L."/>
        </authorList>
    </citation>
    <scope>NUCLEOTIDE SEQUENCE [LARGE SCALE GENOMIC DNA]</scope>
    <source>
        <strain evidence="4">cv. Svevo</strain>
    </source>
</reference>
<organism evidence="3 4">
    <name type="scientific">Triticum turgidum subsp. durum</name>
    <name type="common">Durum wheat</name>
    <name type="synonym">Triticum durum</name>
    <dbReference type="NCBI Taxonomy" id="4567"/>
    <lineage>
        <taxon>Eukaryota</taxon>
        <taxon>Viridiplantae</taxon>
        <taxon>Streptophyta</taxon>
        <taxon>Embryophyta</taxon>
        <taxon>Tracheophyta</taxon>
        <taxon>Spermatophyta</taxon>
        <taxon>Magnoliopsida</taxon>
        <taxon>Liliopsida</taxon>
        <taxon>Poales</taxon>
        <taxon>Poaceae</taxon>
        <taxon>BOP clade</taxon>
        <taxon>Pooideae</taxon>
        <taxon>Triticodae</taxon>
        <taxon>Triticeae</taxon>
        <taxon>Triticinae</taxon>
        <taxon>Triticum</taxon>
    </lineage>
</organism>
<proteinExistence type="predicted"/>
<protein>
    <recommendedName>
        <fullName evidence="2">F-box domain-containing protein</fullName>
    </recommendedName>
</protein>
<keyword evidence="4" id="KW-1185">Reference proteome</keyword>
<dbReference type="PANTHER" id="PTHR31900:SF30">
    <property type="entry name" value="SUPERFAMILY PROTEIN, PUTATIVE-RELATED"/>
    <property type="match status" value="1"/>
</dbReference>
<evidence type="ECO:0000259" key="2">
    <source>
        <dbReference type="PROSITE" id="PS50181"/>
    </source>
</evidence>
<feature type="region of interest" description="Disordered" evidence="1">
    <location>
        <begin position="384"/>
        <end position="421"/>
    </location>
</feature>
<dbReference type="SUPFAM" id="SSF81383">
    <property type="entry name" value="F-box domain"/>
    <property type="match status" value="1"/>
</dbReference>
<dbReference type="AlphaFoldDB" id="A0A9R1P5L4"/>
<dbReference type="PROSITE" id="PS50181">
    <property type="entry name" value="FBOX"/>
    <property type="match status" value="1"/>
</dbReference>
<dbReference type="OMA" id="TTHPHIF"/>
<evidence type="ECO:0000313" key="3">
    <source>
        <dbReference type="EMBL" id="VAH37259.1"/>
    </source>
</evidence>
<dbReference type="InterPro" id="IPR036047">
    <property type="entry name" value="F-box-like_dom_sf"/>
</dbReference>
<dbReference type="InterPro" id="IPR050232">
    <property type="entry name" value="FBL13/AtMIF1-like"/>
</dbReference>
<sequence>MATSHRNGGDRLSALPDKALERVLSHLMSDEAVRTSGLARRWHHVYEGVPVVHLVDTKSGERHGGGGGRKVCFDHQVTSTIVGKAAETPIRTFRVTVLHPPYDLLDQWIATAVKSGVEDLDVKLRYWDEAMNTLCPFLRCPYSGDKHSADFDEHSRGRFTTTHPHIFRCPTLRRLRLANWTLDLPGSVDMALLDTLCLARIMDPYGELQQLISACPLITKLTLEECPTIKEIAVTPARLRSFTMICCHNATSVDLRSTCLQSLHYKGGLPARDAPFIAVADYEGIMAVKIEICGKLNGTDRDDLAPVTRLIGQCTKLAYLHLSLRPSMAYNSSLFASVLRGLHSLTHLSLQGCLPTEDAVRSVSALLVDAKNLKVLSLFPLGPEPPKNKSMRMYRDQDDDDDDKSDSDSEPEEGPAVSNGVQYRMPKTLWKTHVRCLAYRVRRINIGNFEGRPLEKMLARFLLSRAGALEELSVTLAAEVHPHKDEITKELISWRQNRRTRVICK</sequence>
<dbReference type="Gene3D" id="3.80.10.10">
    <property type="entry name" value="Ribonuclease Inhibitor"/>
    <property type="match status" value="1"/>
</dbReference>
<dbReference type="InterPro" id="IPR001810">
    <property type="entry name" value="F-box_dom"/>
</dbReference>
<dbReference type="Proteomes" id="UP000324705">
    <property type="component" value="Chromosome 2A"/>
</dbReference>
<feature type="compositionally biased region" description="Acidic residues" evidence="1">
    <location>
        <begin position="397"/>
        <end position="413"/>
    </location>
</feature>
<gene>
    <name evidence="3" type="ORF">TRITD_2Av1G267660</name>
</gene>
<evidence type="ECO:0000256" key="1">
    <source>
        <dbReference type="SAM" id="MobiDB-lite"/>
    </source>
</evidence>
<dbReference type="Gramene" id="TRITD2Av1G267660.1">
    <property type="protein sequence ID" value="TRITD2Av1G267660.1"/>
    <property type="gene ID" value="TRITD2Av1G267660"/>
</dbReference>
<dbReference type="InterPro" id="IPR032675">
    <property type="entry name" value="LRR_dom_sf"/>
</dbReference>
<accession>A0A9R1P5L4</accession>
<dbReference type="SUPFAM" id="SSF52047">
    <property type="entry name" value="RNI-like"/>
    <property type="match status" value="1"/>
</dbReference>
<evidence type="ECO:0000313" key="4">
    <source>
        <dbReference type="Proteomes" id="UP000324705"/>
    </source>
</evidence>
<dbReference type="EMBL" id="LT934113">
    <property type="protein sequence ID" value="VAH37259.1"/>
    <property type="molecule type" value="Genomic_DNA"/>
</dbReference>